<sequence length="199" mass="23238">MLIYELQESSMACKPRPSTVRRSLVEQDQCYYKRYVLRPISVYMVPPGTNYLVLTVQKTLFAIDIMAWENVQGLQDFRSHNDCTLEVYNLPPPTLFHEFEEGLKMVTPQSRLARKNKNETAPYPVPQQEDQFTFVAPDKFSSLKSRWTTKHPTWTPQLKIGRRSWRKTFPSNSIDKLFKVFELNYCGSPVGPAHQIKMD</sequence>
<gene>
    <name evidence="1" type="ORF">AVEN_201748_1</name>
</gene>
<evidence type="ECO:0000313" key="2">
    <source>
        <dbReference type="Proteomes" id="UP000499080"/>
    </source>
</evidence>
<dbReference type="EMBL" id="BGPR01274171">
    <property type="protein sequence ID" value="GBN06623.1"/>
    <property type="molecule type" value="Genomic_DNA"/>
</dbReference>
<organism evidence="1 2">
    <name type="scientific">Araneus ventricosus</name>
    <name type="common">Orbweaver spider</name>
    <name type="synonym">Epeira ventricosa</name>
    <dbReference type="NCBI Taxonomy" id="182803"/>
    <lineage>
        <taxon>Eukaryota</taxon>
        <taxon>Metazoa</taxon>
        <taxon>Ecdysozoa</taxon>
        <taxon>Arthropoda</taxon>
        <taxon>Chelicerata</taxon>
        <taxon>Arachnida</taxon>
        <taxon>Araneae</taxon>
        <taxon>Araneomorphae</taxon>
        <taxon>Entelegynae</taxon>
        <taxon>Araneoidea</taxon>
        <taxon>Araneidae</taxon>
        <taxon>Araneus</taxon>
    </lineage>
</organism>
<reference evidence="1 2" key="1">
    <citation type="journal article" date="2019" name="Sci. Rep.">
        <title>Orb-weaving spider Araneus ventricosus genome elucidates the spidroin gene catalogue.</title>
        <authorList>
            <person name="Kono N."/>
            <person name="Nakamura H."/>
            <person name="Ohtoshi R."/>
            <person name="Moran D.A.P."/>
            <person name="Shinohara A."/>
            <person name="Yoshida Y."/>
            <person name="Fujiwara M."/>
            <person name="Mori M."/>
            <person name="Tomita M."/>
            <person name="Arakawa K."/>
        </authorList>
    </citation>
    <scope>NUCLEOTIDE SEQUENCE [LARGE SCALE GENOMIC DNA]</scope>
</reference>
<protein>
    <submittedName>
        <fullName evidence="1">Uncharacterized protein</fullName>
    </submittedName>
</protein>
<dbReference type="AlphaFoldDB" id="A0A4Y2KYL7"/>
<evidence type="ECO:0000313" key="1">
    <source>
        <dbReference type="EMBL" id="GBN06623.1"/>
    </source>
</evidence>
<name>A0A4Y2KYL7_ARAVE</name>
<dbReference type="Proteomes" id="UP000499080">
    <property type="component" value="Unassembled WGS sequence"/>
</dbReference>
<comment type="caution">
    <text evidence="1">The sequence shown here is derived from an EMBL/GenBank/DDBJ whole genome shotgun (WGS) entry which is preliminary data.</text>
</comment>
<proteinExistence type="predicted"/>
<feature type="non-terminal residue" evidence="1">
    <location>
        <position position="199"/>
    </location>
</feature>
<accession>A0A4Y2KYL7</accession>
<keyword evidence="2" id="KW-1185">Reference proteome</keyword>